<keyword evidence="5 10" id="KW-0472">Membrane</keyword>
<dbReference type="PROSITE" id="PS51140">
    <property type="entry name" value="CUE"/>
    <property type="match status" value="1"/>
</dbReference>
<keyword evidence="10" id="KW-1133">Transmembrane helix</keyword>
<proteinExistence type="inferred from homology"/>
<keyword evidence="9" id="KW-0175">Coiled coil</keyword>
<evidence type="ECO:0000313" key="12">
    <source>
        <dbReference type="Proteomes" id="UP001652625"/>
    </source>
</evidence>
<evidence type="ECO:0000256" key="3">
    <source>
        <dbReference type="ARBA" id="ARBA00022677"/>
    </source>
</evidence>
<keyword evidence="4" id="KW-0256">Endoplasmic reticulum</keyword>
<organism evidence="12 13">
    <name type="scientific">Hydra vulgaris</name>
    <name type="common">Hydra</name>
    <name type="synonym">Hydra attenuata</name>
    <dbReference type="NCBI Taxonomy" id="6087"/>
    <lineage>
        <taxon>Eukaryota</taxon>
        <taxon>Metazoa</taxon>
        <taxon>Cnidaria</taxon>
        <taxon>Hydrozoa</taxon>
        <taxon>Hydroidolina</taxon>
        <taxon>Anthoathecata</taxon>
        <taxon>Aplanulata</taxon>
        <taxon>Hydridae</taxon>
        <taxon>Hydra</taxon>
    </lineage>
</organism>
<evidence type="ECO:0000256" key="8">
    <source>
        <dbReference type="ARBA" id="ARBA00035713"/>
    </source>
</evidence>
<evidence type="ECO:0000256" key="7">
    <source>
        <dbReference type="ARBA" id="ARBA00035685"/>
    </source>
</evidence>
<evidence type="ECO:0000256" key="5">
    <source>
        <dbReference type="ARBA" id="ARBA00023136"/>
    </source>
</evidence>
<evidence type="ECO:0000256" key="1">
    <source>
        <dbReference type="ARBA" id="ARBA00004406"/>
    </source>
</evidence>
<dbReference type="PANTHER" id="PTHR15486">
    <property type="entry name" value="ANCIENT UBIQUITOUS PROTEIN"/>
    <property type="match status" value="1"/>
</dbReference>
<keyword evidence="10" id="KW-0812">Transmembrane</keyword>
<accession>A0ABM4BH15</accession>
<evidence type="ECO:0000256" key="4">
    <source>
        <dbReference type="ARBA" id="ARBA00022824"/>
    </source>
</evidence>
<gene>
    <name evidence="13" type="primary">LOC100212846</name>
</gene>
<dbReference type="CDD" id="cd14420">
    <property type="entry name" value="CUE_AUP1"/>
    <property type="match status" value="1"/>
</dbReference>
<reference evidence="13" key="1">
    <citation type="submission" date="2025-08" db="UniProtKB">
        <authorList>
            <consortium name="RefSeq"/>
        </authorList>
    </citation>
    <scope>IDENTIFICATION</scope>
</reference>
<dbReference type="PANTHER" id="PTHR15486:SF96">
    <property type="entry name" value="LIPID DROPLET-REGULATING VLDL ASSEMBLY FACTOR AUP1"/>
    <property type="match status" value="1"/>
</dbReference>
<dbReference type="GeneID" id="100212846"/>
<evidence type="ECO:0000259" key="11">
    <source>
        <dbReference type="PROSITE" id="PS51140"/>
    </source>
</evidence>
<dbReference type="InterPro" id="IPR003892">
    <property type="entry name" value="CUE"/>
</dbReference>
<evidence type="ECO:0000256" key="6">
    <source>
        <dbReference type="ARBA" id="ARBA00035634"/>
    </source>
</evidence>
<feature type="coiled-coil region" evidence="9">
    <location>
        <begin position="263"/>
        <end position="290"/>
    </location>
</feature>
<comment type="similarity">
    <text evidence="6">Belongs to the AUP1 family.</text>
</comment>
<sequence length="409" mass="47139">MSLAISELFNLKRFSSFGPCTAIFFLVYTPIGLVLLALRILISFQYLFLLSLLPKHWIVRRILIRTYCFFMGLVVTSSNSNHRNNGAKVIISNHISCLDSIAVEAIIPTVRISNQSSLPTLFNWLMGYKGFNLSMKSEFNEFLAASSIPFSYFAEGDVACADKGLLKFLKSPFEFTVGLVQPIAILSERPWFFPVNVSYIHSTFWSDLFWVLYIPFTRFHISFMPCCLIPENKDELEAFVKKIQHDMAFVLGVTATNFTSQDKQEFIKRLKHEEEEKERLTNESQLMESLLKSSNNSQMDFDLAKMVEQVKNVLPQVPLTVISENLKTSKHVDKTITQLLDGSVKYTPLNEDEQKFEKSQQDRITAHKVVKSSAFGKSTTARHMSFQERKRLMIEEARRDYLDLHPEYR</sequence>
<keyword evidence="12" id="KW-1185">Reference proteome</keyword>
<protein>
    <recommendedName>
        <fullName evidence="7">Lipid droplet-regulating VLDL assembly factor AUP1</fullName>
    </recommendedName>
    <alternativeName>
        <fullName evidence="8">Ancient ubiquitous protein 1</fullName>
    </alternativeName>
</protein>
<name>A0ABM4BH15_HYDVU</name>
<dbReference type="Gene3D" id="1.10.8.10">
    <property type="entry name" value="DNA helicase RuvA subunit, C-terminal domain"/>
    <property type="match status" value="1"/>
</dbReference>
<evidence type="ECO:0000256" key="2">
    <source>
        <dbReference type="ARBA" id="ARBA00004502"/>
    </source>
</evidence>
<feature type="transmembrane region" description="Helical" evidence="10">
    <location>
        <begin position="22"/>
        <end position="50"/>
    </location>
</feature>
<evidence type="ECO:0000313" key="13">
    <source>
        <dbReference type="RefSeq" id="XP_065648314.1"/>
    </source>
</evidence>
<evidence type="ECO:0000256" key="9">
    <source>
        <dbReference type="SAM" id="Coils"/>
    </source>
</evidence>
<keyword evidence="3" id="KW-0551">Lipid droplet</keyword>
<comment type="subcellular location">
    <subcellularLocation>
        <location evidence="1">Endoplasmic reticulum membrane</location>
        <topology evidence="1">Peripheral membrane protein</topology>
    </subcellularLocation>
    <subcellularLocation>
        <location evidence="2">Lipid droplet</location>
    </subcellularLocation>
</comment>
<dbReference type="SMART" id="SM00546">
    <property type="entry name" value="CUE"/>
    <property type="match status" value="1"/>
</dbReference>
<feature type="domain" description="CUE" evidence="11">
    <location>
        <begin position="302"/>
        <end position="344"/>
    </location>
</feature>
<dbReference type="RefSeq" id="XP_065648314.1">
    <property type="nucleotide sequence ID" value="XM_065792242.1"/>
</dbReference>
<evidence type="ECO:0000256" key="10">
    <source>
        <dbReference type="SAM" id="Phobius"/>
    </source>
</evidence>
<dbReference type="Proteomes" id="UP001652625">
    <property type="component" value="Chromosome 03"/>
</dbReference>
<dbReference type="InterPro" id="IPR048056">
    <property type="entry name" value="AUP1_CUE"/>
</dbReference>